<comment type="function">
    <text evidence="12">Catalyzes the conversion of heme O to heme A by two successive hydroxylations of the methyl group at C8. The first hydroxylation forms heme I, the second hydroxylation results in an unstable dihydroxymethyl group, which spontaneously dehydrates, resulting in the formyl group of heme A.</text>
</comment>
<comment type="caution">
    <text evidence="13">The sequence shown here is derived from an EMBL/GenBank/DDBJ whole genome shotgun (WGS) entry which is preliminary data.</text>
</comment>
<dbReference type="RefSeq" id="WP_237346774.1">
    <property type="nucleotide sequence ID" value="NZ_JABWGX010000023.1"/>
</dbReference>
<organism evidence="13 14">
    <name type="scientific">Xanthobacter agilis</name>
    <dbReference type="NCBI Taxonomy" id="47492"/>
    <lineage>
        <taxon>Bacteria</taxon>
        <taxon>Pseudomonadati</taxon>
        <taxon>Pseudomonadota</taxon>
        <taxon>Alphaproteobacteria</taxon>
        <taxon>Hyphomicrobiales</taxon>
        <taxon>Xanthobacteraceae</taxon>
        <taxon>Xanthobacter</taxon>
    </lineage>
</organism>
<evidence type="ECO:0000256" key="2">
    <source>
        <dbReference type="ARBA" id="ARBA00004141"/>
    </source>
</evidence>
<keyword evidence="3 12" id="KW-0812">Transmembrane</keyword>
<accession>A0ABU0LCM9</accession>
<evidence type="ECO:0000256" key="10">
    <source>
        <dbReference type="ARBA" id="ARBA00044501"/>
    </source>
</evidence>
<reference evidence="13 14" key="1">
    <citation type="submission" date="2023-07" db="EMBL/GenBank/DDBJ databases">
        <title>Genomic Encyclopedia of Type Strains, Phase IV (KMG-IV): sequencing the most valuable type-strain genomes for metagenomic binning, comparative biology and taxonomic classification.</title>
        <authorList>
            <person name="Goeker M."/>
        </authorList>
    </citation>
    <scope>NUCLEOTIDE SEQUENCE [LARGE SCALE GENOMIC DNA]</scope>
    <source>
        <strain evidence="13 14">DSM 3770</strain>
    </source>
</reference>
<dbReference type="PANTHER" id="PTHR23289:SF2">
    <property type="entry name" value="CYTOCHROME C OXIDASE ASSEMBLY PROTEIN COX15 HOMOLOG"/>
    <property type="match status" value="1"/>
</dbReference>
<evidence type="ECO:0000256" key="6">
    <source>
        <dbReference type="ARBA" id="ARBA00023002"/>
    </source>
</evidence>
<dbReference type="PANTHER" id="PTHR23289">
    <property type="entry name" value="CYTOCHROME C OXIDASE ASSEMBLY PROTEIN COX15"/>
    <property type="match status" value="1"/>
</dbReference>
<dbReference type="HAMAP" id="MF_01665">
    <property type="entry name" value="HemeA_synth_type2"/>
    <property type="match status" value="1"/>
</dbReference>
<comment type="subcellular location">
    <subcellularLocation>
        <location evidence="12">Cell membrane</location>
        <topology evidence="12">Multi-pass membrane protein</topology>
    </subcellularLocation>
    <subcellularLocation>
        <location evidence="2">Membrane</location>
        <topology evidence="2">Multi-pass membrane protein</topology>
    </subcellularLocation>
</comment>
<dbReference type="InterPro" id="IPR003780">
    <property type="entry name" value="COX15/CtaA_fam"/>
</dbReference>
<feature type="binding site" description="axial binding residue" evidence="12">
    <location>
        <position position="282"/>
    </location>
    <ligand>
        <name>heme</name>
        <dbReference type="ChEBI" id="CHEBI:30413"/>
    </ligand>
    <ligandPart>
        <name>Fe</name>
        <dbReference type="ChEBI" id="CHEBI:18248"/>
    </ligandPart>
</feature>
<comment type="pathway">
    <text evidence="10 12">Porphyrin-containing compound metabolism; heme A biosynthesis; heme A from heme O: step 1/1.</text>
</comment>
<comment type="caution">
    <text evidence="12">Lacks conserved residue(s) required for the propagation of feature annotation.</text>
</comment>
<sequence>MRDATRPAIAAAPPAVFAPGGPRAAGAVRLWLYVVAALIVAMVGVGGATRLTESGLSITQWKPVTGVVPPLSPAEWQAEFERYKAIPQYEILNRGMGLDGFKRIYWWEWTHRLLGRLVGAVVLLPLLYFAATGAVRGWLLACCLGLFALGGLQGAVGWWMVASGLSARTSVSPYRLAIHLTLAGLILSATVMVARTLAPPAAPSAAPPDMGMRLRATAVALPILVLVQIFAGGLVAGLDAGMAFNTWPLMDGALIPAPDQLGAMRPWWRNLFENALTVQFDHRMIAYALWAASLLHALDARRTHGARGACLLFAVVSAQAMLGIATLLLAVPLGVALAHQFGATVVLIAATLHAADMTQATGMARRAPYLSAEGRPPPAPSSR</sequence>
<keyword evidence="12" id="KW-1003">Cell membrane</keyword>
<comment type="similarity">
    <text evidence="12">Belongs to the COX15/CtaA family. Type 2 subfamily.</text>
</comment>
<evidence type="ECO:0000256" key="9">
    <source>
        <dbReference type="ARBA" id="ARBA00023136"/>
    </source>
</evidence>
<evidence type="ECO:0000256" key="1">
    <source>
        <dbReference type="ARBA" id="ARBA00001970"/>
    </source>
</evidence>
<dbReference type="InterPro" id="IPR023754">
    <property type="entry name" value="HemeA_Synthase_type2"/>
</dbReference>
<evidence type="ECO:0000256" key="12">
    <source>
        <dbReference type="HAMAP-Rule" id="MF_01665"/>
    </source>
</evidence>
<keyword evidence="4 12" id="KW-0479">Metal-binding</keyword>
<evidence type="ECO:0000256" key="11">
    <source>
        <dbReference type="ARBA" id="ARBA00048044"/>
    </source>
</evidence>
<feature type="transmembrane region" description="Helical" evidence="12">
    <location>
        <begin position="219"/>
        <end position="238"/>
    </location>
</feature>
<feature type="transmembrane region" description="Helical" evidence="12">
    <location>
        <begin position="138"/>
        <end position="161"/>
    </location>
</feature>
<gene>
    <name evidence="12" type="primary">ctaA</name>
    <name evidence="13" type="ORF">QOZ94_001592</name>
</gene>
<dbReference type="Pfam" id="PF02628">
    <property type="entry name" value="COX15-CtaA"/>
    <property type="match status" value="1"/>
</dbReference>
<name>A0ABU0LCM9_XANAG</name>
<protein>
    <recommendedName>
        <fullName evidence="12">Heme A synthase</fullName>
        <shortName evidence="12">HAS</shortName>
        <ecNumber evidence="12">1.17.99.9</ecNumber>
    </recommendedName>
    <alternativeName>
        <fullName evidence="12">Cytochrome aa3-controlling protein</fullName>
    </alternativeName>
</protein>
<dbReference type="EC" id="1.17.99.9" evidence="12"/>
<keyword evidence="6 12" id="KW-0560">Oxidoreductase</keyword>
<keyword evidence="9 12" id="KW-0472">Membrane</keyword>
<evidence type="ECO:0000256" key="8">
    <source>
        <dbReference type="ARBA" id="ARBA00023133"/>
    </source>
</evidence>
<proteinExistence type="inferred from homology"/>
<comment type="cofactor">
    <cofactor evidence="1 12">
        <name>heme b</name>
        <dbReference type="ChEBI" id="CHEBI:60344"/>
    </cofactor>
</comment>
<keyword evidence="5 12" id="KW-1133">Transmembrane helix</keyword>
<feature type="transmembrane region" description="Helical" evidence="12">
    <location>
        <begin position="310"/>
        <end position="331"/>
    </location>
</feature>
<feature type="transmembrane region" description="Helical" evidence="12">
    <location>
        <begin position="337"/>
        <end position="355"/>
    </location>
</feature>
<evidence type="ECO:0000256" key="4">
    <source>
        <dbReference type="ARBA" id="ARBA00022723"/>
    </source>
</evidence>
<feature type="transmembrane region" description="Helical" evidence="12">
    <location>
        <begin position="30"/>
        <end position="49"/>
    </location>
</feature>
<feature type="transmembrane region" description="Helical" evidence="12">
    <location>
        <begin position="176"/>
        <end position="198"/>
    </location>
</feature>
<keyword evidence="8 12" id="KW-0350">Heme biosynthesis</keyword>
<evidence type="ECO:0000313" key="13">
    <source>
        <dbReference type="EMBL" id="MDQ0504810.1"/>
    </source>
</evidence>
<evidence type="ECO:0000256" key="5">
    <source>
        <dbReference type="ARBA" id="ARBA00022989"/>
    </source>
</evidence>
<feature type="binding site" description="axial binding residue" evidence="12">
    <location>
        <position position="339"/>
    </location>
    <ligand>
        <name>heme</name>
        <dbReference type="ChEBI" id="CHEBI:30413"/>
    </ligand>
    <ligandPart>
        <name>Fe</name>
        <dbReference type="ChEBI" id="CHEBI:18248"/>
    </ligandPart>
</feature>
<comment type="subunit">
    <text evidence="12">Interacts with CtaB.</text>
</comment>
<dbReference type="EMBL" id="JAUSVY010000003">
    <property type="protein sequence ID" value="MDQ0504810.1"/>
    <property type="molecule type" value="Genomic_DNA"/>
</dbReference>
<keyword evidence="14" id="KW-1185">Reference proteome</keyword>
<evidence type="ECO:0000313" key="14">
    <source>
        <dbReference type="Proteomes" id="UP001241747"/>
    </source>
</evidence>
<dbReference type="Proteomes" id="UP001241747">
    <property type="component" value="Unassembled WGS sequence"/>
</dbReference>
<evidence type="ECO:0000256" key="7">
    <source>
        <dbReference type="ARBA" id="ARBA00023004"/>
    </source>
</evidence>
<keyword evidence="7 12" id="KW-0408">Iron</keyword>
<evidence type="ECO:0000256" key="3">
    <source>
        <dbReference type="ARBA" id="ARBA00022692"/>
    </source>
</evidence>
<comment type="catalytic activity">
    <reaction evidence="11">
        <text>Fe(II)-heme o + 2 A + H2O = Fe(II)-heme a + 2 AH2</text>
        <dbReference type="Rhea" id="RHEA:63388"/>
        <dbReference type="ChEBI" id="CHEBI:13193"/>
        <dbReference type="ChEBI" id="CHEBI:15377"/>
        <dbReference type="ChEBI" id="CHEBI:17499"/>
        <dbReference type="ChEBI" id="CHEBI:60530"/>
        <dbReference type="ChEBI" id="CHEBI:61715"/>
        <dbReference type="EC" id="1.17.99.9"/>
    </reaction>
    <physiologicalReaction direction="left-to-right" evidence="11">
        <dbReference type="Rhea" id="RHEA:63389"/>
    </physiologicalReaction>
</comment>
<feature type="transmembrane region" description="Helical" evidence="12">
    <location>
        <begin position="113"/>
        <end position="131"/>
    </location>
</feature>